<evidence type="ECO:0000313" key="2">
    <source>
        <dbReference type="Proteomes" id="UP000027143"/>
    </source>
</evidence>
<comment type="caution">
    <text evidence="1">The sequence shown here is derived from an EMBL/GenBank/DDBJ whole genome shotgun (WGS) entry which is preliminary data.</text>
</comment>
<name>A0ABR4SPM0_BARQI</name>
<sequence>MTLKLPYRSMAVLYKDFLVRYCINGMSGVPFSLSQFWLKLAIAPILTYFEERRLVVIHTYFNGQRIIAFTDLGVETAPGDSKGAT</sequence>
<dbReference type="Proteomes" id="UP000027143">
    <property type="component" value="Unassembled WGS sequence"/>
</dbReference>
<protein>
    <submittedName>
        <fullName evidence="1">Uncharacterized protein</fullName>
    </submittedName>
</protein>
<organism evidence="1 2">
    <name type="scientific">Bartonella quintana JK 68</name>
    <dbReference type="NCBI Taxonomy" id="1134503"/>
    <lineage>
        <taxon>Bacteria</taxon>
        <taxon>Pseudomonadati</taxon>
        <taxon>Pseudomonadota</taxon>
        <taxon>Alphaproteobacteria</taxon>
        <taxon>Hyphomicrobiales</taxon>
        <taxon>Bartonellaceae</taxon>
        <taxon>Bartonella</taxon>
    </lineage>
</organism>
<evidence type="ECO:0000313" key="1">
    <source>
        <dbReference type="EMBL" id="KEC66100.1"/>
    </source>
</evidence>
<reference evidence="1 2" key="1">
    <citation type="submission" date="2012-04" db="EMBL/GenBank/DDBJ databases">
        <title>The Genome Sequence of Bartonella quintana JK 68.</title>
        <authorList>
            <consortium name="The Broad Institute Genome Sequencing Platform"/>
            <consortium name="The Broad Institute Genome Sequencing Center for Infectious Disease"/>
            <person name="Feldgarden M."/>
            <person name="Kirby J."/>
            <person name="Kosoy M."/>
            <person name="Birtles R."/>
            <person name="Probert W.S."/>
            <person name="Chiaraviglio L."/>
            <person name="Walker B."/>
            <person name="Young S.K."/>
            <person name="Zeng Q."/>
            <person name="Gargeya S."/>
            <person name="Fitzgerald M."/>
            <person name="Haas B."/>
            <person name="Abouelleil A."/>
            <person name="Alvarado L."/>
            <person name="Arachchi H.M."/>
            <person name="Berlin A.M."/>
            <person name="Chapman S.B."/>
            <person name="Goldberg J."/>
            <person name="Griggs A."/>
            <person name="Gujja S."/>
            <person name="Hansen M."/>
            <person name="Howarth C."/>
            <person name="Imamovic A."/>
            <person name="Larimer J."/>
            <person name="McCowen C."/>
            <person name="Montmayeur A."/>
            <person name="Murphy C."/>
            <person name="Neiman D."/>
            <person name="Pearson M."/>
            <person name="Priest M."/>
            <person name="Roberts A."/>
            <person name="Saif S."/>
            <person name="Shea T."/>
            <person name="Sisk P."/>
            <person name="Sykes S."/>
            <person name="Wortman J."/>
            <person name="Nusbaum C."/>
            <person name="Birren B."/>
        </authorList>
    </citation>
    <scope>NUCLEOTIDE SEQUENCE [LARGE SCALE GENOMIC DNA]</scope>
    <source>
        <strain evidence="1 2">JK 68</strain>
    </source>
</reference>
<dbReference type="EMBL" id="AHPD01000007">
    <property type="protein sequence ID" value="KEC66100.1"/>
    <property type="molecule type" value="Genomic_DNA"/>
</dbReference>
<keyword evidence="2" id="KW-1185">Reference proteome</keyword>
<proteinExistence type="predicted"/>
<accession>A0ABR4SPM0</accession>
<gene>
    <name evidence="1" type="ORF">O7U_00631</name>
</gene>